<sequence>MSANRSVDLLALQLRKAGIAGAINPTARMICDLMDMFNEQHGNDRVMYRKEVRELTDEVKALKEQVEKLQGNANG</sequence>
<gene>
    <name evidence="2" type="ORF">PX52LOC_05772</name>
</gene>
<reference evidence="3" key="1">
    <citation type="submission" date="2019-08" db="EMBL/GenBank/DDBJ databases">
        <title>Limnoglobus roseus gen. nov., sp. nov., a novel freshwater planctomycete with a giant genome from the family Gemmataceae.</title>
        <authorList>
            <person name="Kulichevskaya I.S."/>
            <person name="Naumoff D.G."/>
            <person name="Miroshnikov K."/>
            <person name="Ivanova A."/>
            <person name="Philippov D.A."/>
            <person name="Hakobyan A."/>
            <person name="Rijpstra I.C."/>
            <person name="Sinninghe Damste J.S."/>
            <person name="Liesack W."/>
            <person name="Dedysh S.N."/>
        </authorList>
    </citation>
    <scope>NUCLEOTIDE SEQUENCE [LARGE SCALE GENOMIC DNA]</scope>
    <source>
        <strain evidence="3">PX52</strain>
    </source>
</reference>
<dbReference type="Proteomes" id="UP000324974">
    <property type="component" value="Chromosome"/>
</dbReference>
<evidence type="ECO:0000313" key="3">
    <source>
        <dbReference type="Proteomes" id="UP000324974"/>
    </source>
</evidence>
<keyword evidence="3" id="KW-1185">Reference proteome</keyword>
<dbReference type="RefSeq" id="WP_149113206.1">
    <property type="nucleotide sequence ID" value="NZ_CP042425.1"/>
</dbReference>
<organism evidence="2 3">
    <name type="scientific">Limnoglobus roseus</name>
    <dbReference type="NCBI Taxonomy" id="2598579"/>
    <lineage>
        <taxon>Bacteria</taxon>
        <taxon>Pseudomonadati</taxon>
        <taxon>Planctomycetota</taxon>
        <taxon>Planctomycetia</taxon>
        <taxon>Gemmatales</taxon>
        <taxon>Gemmataceae</taxon>
        <taxon>Limnoglobus</taxon>
    </lineage>
</organism>
<proteinExistence type="predicted"/>
<protein>
    <submittedName>
        <fullName evidence="2">Uncharacterized protein</fullName>
    </submittedName>
</protein>
<dbReference type="AlphaFoldDB" id="A0A5C1AL94"/>
<keyword evidence="1" id="KW-0175">Coiled coil</keyword>
<dbReference type="KEGG" id="lrs:PX52LOC_05772"/>
<evidence type="ECO:0000256" key="1">
    <source>
        <dbReference type="SAM" id="Coils"/>
    </source>
</evidence>
<accession>A0A5C1AL94</accession>
<feature type="coiled-coil region" evidence="1">
    <location>
        <begin position="45"/>
        <end position="72"/>
    </location>
</feature>
<name>A0A5C1AL94_9BACT</name>
<dbReference type="EMBL" id="CP042425">
    <property type="protein sequence ID" value="QEL18736.1"/>
    <property type="molecule type" value="Genomic_DNA"/>
</dbReference>
<evidence type="ECO:0000313" key="2">
    <source>
        <dbReference type="EMBL" id="QEL18736.1"/>
    </source>
</evidence>